<keyword evidence="5" id="KW-0560">Oxidoreductase</keyword>
<evidence type="ECO:0000256" key="4">
    <source>
        <dbReference type="ARBA" id="ARBA00022964"/>
    </source>
</evidence>
<dbReference type="InterPro" id="IPR006620">
    <property type="entry name" value="Pro_4_hyd_alph"/>
</dbReference>
<dbReference type="EMBL" id="JBHRYR010000002">
    <property type="protein sequence ID" value="MFC3852044.1"/>
    <property type="molecule type" value="Genomic_DNA"/>
</dbReference>
<protein>
    <submittedName>
        <fullName evidence="8">2OG-Fe(II) oxygenase</fullName>
    </submittedName>
</protein>
<evidence type="ECO:0000256" key="3">
    <source>
        <dbReference type="ARBA" id="ARBA00022896"/>
    </source>
</evidence>
<evidence type="ECO:0000313" key="8">
    <source>
        <dbReference type="EMBL" id="MFC3852044.1"/>
    </source>
</evidence>
<evidence type="ECO:0000259" key="7">
    <source>
        <dbReference type="PROSITE" id="PS51471"/>
    </source>
</evidence>
<keyword evidence="9" id="KW-1185">Reference proteome</keyword>
<keyword evidence="2" id="KW-0479">Metal-binding</keyword>
<feature type="domain" description="Fe2OG dioxygenase" evidence="7">
    <location>
        <begin position="107"/>
        <end position="210"/>
    </location>
</feature>
<evidence type="ECO:0000256" key="5">
    <source>
        <dbReference type="ARBA" id="ARBA00023002"/>
    </source>
</evidence>
<dbReference type="SMART" id="SM00702">
    <property type="entry name" value="P4Hc"/>
    <property type="match status" value="1"/>
</dbReference>
<accession>A0ABV7ZU06</accession>
<dbReference type="InterPro" id="IPR005123">
    <property type="entry name" value="Oxoglu/Fe-dep_dioxygenase_dom"/>
</dbReference>
<dbReference type="Proteomes" id="UP001595617">
    <property type="component" value="Unassembled WGS sequence"/>
</dbReference>
<organism evidence="8 9">
    <name type="scientific">Saccharospirillum mangrovi</name>
    <dbReference type="NCBI Taxonomy" id="2161747"/>
    <lineage>
        <taxon>Bacteria</taxon>
        <taxon>Pseudomonadati</taxon>
        <taxon>Pseudomonadota</taxon>
        <taxon>Gammaproteobacteria</taxon>
        <taxon>Oceanospirillales</taxon>
        <taxon>Saccharospirillaceae</taxon>
        <taxon>Saccharospirillum</taxon>
    </lineage>
</organism>
<reference evidence="9" key="1">
    <citation type="journal article" date="2019" name="Int. J. Syst. Evol. Microbiol.">
        <title>The Global Catalogue of Microorganisms (GCM) 10K type strain sequencing project: providing services to taxonomists for standard genome sequencing and annotation.</title>
        <authorList>
            <consortium name="The Broad Institute Genomics Platform"/>
            <consortium name="The Broad Institute Genome Sequencing Center for Infectious Disease"/>
            <person name="Wu L."/>
            <person name="Ma J."/>
        </authorList>
    </citation>
    <scope>NUCLEOTIDE SEQUENCE [LARGE SCALE GENOMIC DNA]</scope>
    <source>
        <strain evidence="9">IBRC 10765</strain>
    </source>
</reference>
<keyword evidence="4" id="KW-0223">Dioxygenase</keyword>
<keyword evidence="3" id="KW-0847">Vitamin C</keyword>
<dbReference type="InterPro" id="IPR051559">
    <property type="entry name" value="HIF_prolyl_hydroxylases"/>
</dbReference>
<gene>
    <name evidence="8" type="ORF">ACFOOG_04270</name>
</gene>
<dbReference type="PROSITE" id="PS51471">
    <property type="entry name" value="FE2OG_OXY"/>
    <property type="match status" value="1"/>
</dbReference>
<comment type="cofactor">
    <cofactor evidence="1">
        <name>L-ascorbate</name>
        <dbReference type="ChEBI" id="CHEBI:38290"/>
    </cofactor>
</comment>
<keyword evidence="6" id="KW-0408">Iron</keyword>
<evidence type="ECO:0000256" key="6">
    <source>
        <dbReference type="ARBA" id="ARBA00023004"/>
    </source>
</evidence>
<dbReference type="Gene3D" id="2.60.120.620">
    <property type="entry name" value="q2cbj1_9rhob like domain"/>
    <property type="match status" value="1"/>
</dbReference>
<proteinExistence type="predicted"/>
<dbReference type="Pfam" id="PF13640">
    <property type="entry name" value="2OG-FeII_Oxy_3"/>
    <property type="match status" value="1"/>
</dbReference>
<dbReference type="PANTHER" id="PTHR12907:SF26">
    <property type="entry name" value="HIF PROLYL HYDROXYLASE, ISOFORM C"/>
    <property type="match status" value="1"/>
</dbReference>
<sequence length="224" mass="25887">MALVSFFDRQPPDDPFALLADAVERQGYAIQENFLSAHQVHDLLQVLHRLRSEEDALQPAGVGRGEAFQTNEFVRKDAIHWLDGTVPATQDFLAQMRLLQQTMNRRLFMGLFDYEAHFALYPPGGFYKKHLDAFQGQTNRRLSTVLYLNFDWQPQDGGALRCYAPDDPQQILFDLAPQAGTLVVFESERFWHEVLPAQRPRFSIAGWFRINSSTRHRVDPPLWQ</sequence>
<dbReference type="RefSeq" id="WP_380693732.1">
    <property type="nucleotide sequence ID" value="NZ_JBHRYR010000002.1"/>
</dbReference>
<dbReference type="InterPro" id="IPR044862">
    <property type="entry name" value="Pro_4_hyd_alph_FE2OG_OXY"/>
</dbReference>
<comment type="caution">
    <text evidence="8">The sequence shown here is derived from an EMBL/GenBank/DDBJ whole genome shotgun (WGS) entry which is preliminary data.</text>
</comment>
<evidence type="ECO:0000256" key="2">
    <source>
        <dbReference type="ARBA" id="ARBA00022723"/>
    </source>
</evidence>
<name>A0ABV7ZU06_9GAMM</name>
<evidence type="ECO:0000313" key="9">
    <source>
        <dbReference type="Proteomes" id="UP001595617"/>
    </source>
</evidence>
<evidence type="ECO:0000256" key="1">
    <source>
        <dbReference type="ARBA" id="ARBA00001961"/>
    </source>
</evidence>
<dbReference type="PANTHER" id="PTHR12907">
    <property type="entry name" value="EGL NINE HOMOLOG-RELATED"/>
    <property type="match status" value="1"/>
</dbReference>